<feature type="transmembrane region" description="Helical" evidence="6">
    <location>
        <begin position="448"/>
        <end position="469"/>
    </location>
</feature>
<dbReference type="PANTHER" id="PTHR34820">
    <property type="entry name" value="INNER MEMBRANE PROTEIN YEBZ"/>
    <property type="match status" value="1"/>
</dbReference>
<evidence type="ECO:0000256" key="5">
    <source>
        <dbReference type="ARBA" id="ARBA00023136"/>
    </source>
</evidence>
<dbReference type="InterPro" id="IPR019108">
    <property type="entry name" value="Caa3_assmbl_CtaG-rel"/>
</dbReference>
<dbReference type="InterPro" id="IPR032694">
    <property type="entry name" value="CopC/D"/>
</dbReference>
<dbReference type="InterPro" id="IPR008457">
    <property type="entry name" value="Cu-R_CopD_dom"/>
</dbReference>
<evidence type="ECO:0000256" key="6">
    <source>
        <dbReference type="SAM" id="Phobius"/>
    </source>
</evidence>
<feature type="transmembrane region" description="Helical" evidence="6">
    <location>
        <begin position="224"/>
        <end position="244"/>
    </location>
</feature>
<feature type="transmembrane region" description="Helical" evidence="6">
    <location>
        <begin position="167"/>
        <end position="185"/>
    </location>
</feature>
<accession>A0A2N6VL28</accession>
<evidence type="ECO:0000259" key="7">
    <source>
        <dbReference type="Pfam" id="PF05425"/>
    </source>
</evidence>
<feature type="transmembrane region" description="Helical" evidence="6">
    <location>
        <begin position="562"/>
        <end position="583"/>
    </location>
</feature>
<feature type="transmembrane region" description="Helical" evidence="6">
    <location>
        <begin position="527"/>
        <end position="550"/>
    </location>
</feature>
<evidence type="ECO:0000256" key="3">
    <source>
        <dbReference type="ARBA" id="ARBA00022692"/>
    </source>
</evidence>
<evidence type="ECO:0000313" key="8">
    <source>
        <dbReference type="EMBL" id="PMD04845.1"/>
    </source>
</evidence>
<keyword evidence="3 6" id="KW-0812">Transmembrane</keyword>
<gene>
    <name evidence="8" type="ORF">CJ199_10825</name>
</gene>
<evidence type="ECO:0000256" key="1">
    <source>
        <dbReference type="ARBA" id="ARBA00004651"/>
    </source>
</evidence>
<organism evidence="8 9">
    <name type="scientific">Brevibacterium paucivorans</name>
    <dbReference type="NCBI Taxonomy" id="170994"/>
    <lineage>
        <taxon>Bacteria</taxon>
        <taxon>Bacillati</taxon>
        <taxon>Actinomycetota</taxon>
        <taxon>Actinomycetes</taxon>
        <taxon>Micrococcales</taxon>
        <taxon>Brevibacteriaceae</taxon>
        <taxon>Brevibacterium</taxon>
    </lineage>
</organism>
<evidence type="ECO:0000313" key="9">
    <source>
        <dbReference type="Proteomes" id="UP000235598"/>
    </source>
</evidence>
<proteinExistence type="predicted"/>
<dbReference type="GO" id="GO:0006825">
    <property type="term" value="P:copper ion transport"/>
    <property type="evidence" value="ECO:0007669"/>
    <property type="project" value="InterPro"/>
</dbReference>
<dbReference type="OrthoDB" id="5241646at2"/>
<feature type="transmembrane region" description="Helical" evidence="6">
    <location>
        <begin position="481"/>
        <end position="506"/>
    </location>
</feature>
<dbReference type="Pfam" id="PF05425">
    <property type="entry name" value="CopD"/>
    <property type="match status" value="1"/>
</dbReference>
<feature type="transmembrane region" description="Helical" evidence="6">
    <location>
        <begin position="264"/>
        <end position="282"/>
    </location>
</feature>
<feature type="transmembrane region" description="Helical" evidence="6">
    <location>
        <begin position="124"/>
        <end position="147"/>
    </location>
</feature>
<feature type="transmembrane region" description="Helical" evidence="6">
    <location>
        <begin position="192"/>
        <end position="212"/>
    </location>
</feature>
<dbReference type="EMBL" id="PNHK01000004">
    <property type="protein sequence ID" value="PMD04845.1"/>
    <property type="molecule type" value="Genomic_DNA"/>
</dbReference>
<feature type="transmembrane region" description="Helical" evidence="6">
    <location>
        <begin position="21"/>
        <end position="48"/>
    </location>
</feature>
<feature type="domain" description="Copper resistance protein D" evidence="7">
    <location>
        <begin position="257"/>
        <end position="372"/>
    </location>
</feature>
<dbReference type="RefSeq" id="WP_102239483.1">
    <property type="nucleotide sequence ID" value="NZ_PNHK01000004.1"/>
</dbReference>
<feature type="transmembrane region" description="Helical" evidence="6">
    <location>
        <begin position="68"/>
        <end position="88"/>
    </location>
</feature>
<name>A0A2N6VL28_9MICO</name>
<feature type="transmembrane region" description="Helical" evidence="6">
    <location>
        <begin position="294"/>
        <end position="314"/>
    </location>
</feature>
<dbReference type="GO" id="GO:0005886">
    <property type="term" value="C:plasma membrane"/>
    <property type="evidence" value="ECO:0007669"/>
    <property type="project" value="UniProtKB-SubCell"/>
</dbReference>
<feature type="transmembrane region" description="Helical" evidence="6">
    <location>
        <begin position="355"/>
        <end position="374"/>
    </location>
</feature>
<reference evidence="8 9" key="1">
    <citation type="submission" date="2017-09" db="EMBL/GenBank/DDBJ databases">
        <title>Bacterial strain isolated from the female urinary microbiota.</title>
        <authorList>
            <person name="Thomas-White K."/>
            <person name="Kumar N."/>
            <person name="Forster S."/>
            <person name="Putonti C."/>
            <person name="Lawley T."/>
            <person name="Wolfe A.J."/>
        </authorList>
    </citation>
    <scope>NUCLEOTIDE SEQUENCE [LARGE SCALE GENOMIC DNA]</scope>
    <source>
        <strain evidence="8 9">UMB1301</strain>
    </source>
</reference>
<comment type="subcellular location">
    <subcellularLocation>
        <location evidence="1">Cell membrane</location>
        <topology evidence="1">Multi-pass membrane protein</topology>
    </subcellularLocation>
</comment>
<feature type="transmembrane region" description="Helical" evidence="6">
    <location>
        <begin position="595"/>
        <end position="622"/>
    </location>
</feature>
<dbReference type="Proteomes" id="UP000235598">
    <property type="component" value="Unassembled WGS sequence"/>
</dbReference>
<keyword evidence="2" id="KW-1003">Cell membrane</keyword>
<comment type="caution">
    <text evidence="8">The sequence shown here is derived from an EMBL/GenBank/DDBJ whole genome shotgun (WGS) entry which is preliminary data.</text>
</comment>
<dbReference type="AlphaFoldDB" id="A0A2N6VL28"/>
<dbReference type="PANTHER" id="PTHR34820:SF4">
    <property type="entry name" value="INNER MEMBRANE PROTEIN YEBZ"/>
    <property type="match status" value="1"/>
</dbReference>
<evidence type="ECO:0000256" key="2">
    <source>
        <dbReference type="ARBA" id="ARBA00022475"/>
    </source>
</evidence>
<protein>
    <submittedName>
        <fullName evidence="8">Copper resistance protein CopD</fullName>
    </submittedName>
</protein>
<sequence>MTTLTTRTDTKTTATASGKGVRTWVVPIYVVFGLLGGAAAMVLTGAWAPTLIGDAGPLARLGLPVAKFVFNSAMTLAVASLIMASMVFPRTNAITRDRKGAMTGDDNLDPVWLGSVQIAQVASVVWTLAGVAVLVLTYVSTAGGQAYAGNFSAQLGQYVSQVDSGRLWLTIVLASAVTSTVIFAVRSFAGIAWATALSLFPLIPLALMGHTVGASGHTQAVNSLGLHLLAVIMWVGGILVLALLAPRLIHRADLRNIVERYSQLALAAVLVVGFSGFMNAILRVKSLSDWQTPYGMLIIAKTVATIAVAVIGLWHRKFVIGRLGESLNTRAQLRAKRGAQPTADQVSARVEFWRLLLVETALLAATLGAGIALARSQPPIPQEAPPAPTPAEILSYESLPPEPTYANYFTQWLWDPLWLVVAVGTSYLYIRGYLAIRKKGGEWPVMRVIWWITGMALLVYVTCGGPVVYGRVLFSGHMIQHMLLVMVVPLPMVLGAPITLLMRAAPTRQDGSRGFREWILLLIHSRYLRFWSHPIVASINFAGSLVVFYWGGLMWPALKTHLGHEIMIVHFLVAGYLFSAALVGIDPGTKRYPPAISFLILLITMAFHAFFGISIMGATVLIEGDWFGNMGQEWISAIDDQQLGGGIAWGIGELPTLLMAIIAAVHWNQQSEREAKRRDRSEDRTGDAELRAYNEMLERLNKAQKK</sequence>
<evidence type="ECO:0000256" key="4">
    <source>
        <dbReference type="ARBA" id="ARBA00022989"/>
    </source>
</evidence>
<keyword evidence="5 6" id="KW-0472">Membrane</keyword>
<feature type="transmembrane region" description="Helical" evidence="6">
    <location>
        <begin position="417"/>
        <end position="436"/>
    </location>
</feature>
<feature type="transmembrane region" description="Helical" evidence="6">
    <location>
        <begin position="642"/>
        <end position="667"/>
    </location>
</feature>
<dbReference type="Pfam" id="PF09678">
    <property type="entry name" value="Caa3_CtaG"/>
    <property type="match status" value="1"/>
</dbReference>
<keyword evidence="4 6" id="KW-1133">Transmembrane helix</keyword>